<evidence type="ECO:0000256" key="1">
    <source>
        <dbReference type="SAM" id="Phobius"/>
    </source>
</evidence>
<feature type="transmembrane region" description="Helical" evidence="1">
    <location>
        <begin position="17"/>
        <end position="38"/>
    </location>
</feature>
<evidence type="ECO:0000313" key="3">
    <source>
        <dbReference type="Proteomes" id="UP001228581"/>
    </source>
</evidence>
<dbReference type="RefSeq" id="WP_314003294.1">
    <property type="nucleotide sequence ID" value="NZ_JASJOT010000034.1"/>
</dbReference>
<evidence type="ECO:0000313" key="2">
    <source>
        <dbReference type="EMBL" id="MDJ1497602.1"/>
    </source>
</evidence>
<dbReference type="InterPro" id="IPR022276">
    <property type="entry name" value="Conjug_transposon_TraK"/>
</dbReference>
<proteinExistence type="predicted"/>
<organism evidence="2 3">
    <name type="scientific">Xanthocytophaga flava</name>
    <dbReference type="NCBI Taxonomy" id="3048013"/>
    <lineage>
        <taxon>Bacteria</taxon>
        <taxon>Pseudomonadati</taxon>
        <taxon>Bacteroidota</taxon>
        <taxon>Cytophagia</taxon>
        <taxon>Cytophagales</taxon>
        <taxon>Rhodocytophagaceae</taxon>
        <taxon>Xanthocytophaga</taxon>
    </lineage>
</organism>
<dbReference type="Proteomes" id="UP001228581">
    <property type="component" value="Unassembled WGS sequence"/>
</dbReference>
<keyword evidence="3" id="KW-1185">Reference proteome</keyword>
<comment type="caution">
    <text evidence="2">The sequence shown here is derived from an EMBL/GenBank/DDBJ whole genome shotgun (WGS) entry which is preliminary data.</text>
</comment>
<dbReference type="NCBIfam" id="TIGR03781">
    <property type="entry name" value="Bac_Flav_CT_K"/>
    <property type="match status" value="1"/>
</dbReference>
<reference evidence="2 3" key="1">
    <citation type="submission" date="2023-05" db="EMBL/GenBank/DDBJ databases">
        <authorList>
            <person name="Zhang X."/>
        </authorList>
    </citation>
    <scope>NUCLEOTIDE SEQUENCE [LARGE SCALE GENOMIC DNA]</scope>
    <source>
        <strain evidence="2 3">DM2B3-1</strain>
    </source>
</reference>
<name>A0ABT7CXD4_9BACT</name>
<dbReference type="EMBL" id="JASJOT010000034">
    <property type="protein sequence ID" value="MDJ1497602.1"/>
    <property type="molecule type" value="Genomic_DNA"/>
</dbReference>
<accession>A0ABT7CXD4</accession>
<protein>
    <submittedName>
        <fullName evidence="2">Conjugative transposon protein TraK</fullName>
    </submittedName>
</protein>
<sequence>MFKSLVNLETSWQRTRIMFFAFIAFCTLIVIYVCYYAFSTINQHAQTIYVLDQGSVIAAKAQNIQENRPVEAREHVKRFHEYFFTLSPDEKAITNHISRALYLADNSAKIQYDNLKESGYYNGIIAGNISQHIRVDTVMLKEGTYPFQVRIVAKMEILRPSSITLRNLVATCTLRDVARSDNNPHGFLIEGWQVLENSDIKTINR</sequence>
<keyword evidence="1" id="KW-0812">Transmembrane</keyword>
<keyword evidence="1" id="KW-1133">Transmembrane helix</keyword>
<keyword evidence="1" id="KW-0472">Membrane</keyword>
<gene>
    <name evidence="2" type="primary">traK</name>
    <name evidence="2" type="ORF">QNI19_31980</name>
</gene>